<organism evidence="3 4">
    <name type="scientific">Streptococcus pneumoniae</name>
    <dbReference type="NCBI Taxonomy" id="1313"/>
    <lineage>
        <taxon>Bacteria</taxon>
        <taxon>Bacillati</taxon>
        <taxon>Bacillota</taxon>
        <taxon>Bacilli</taxon>
        <taxon>Lactobacillales</taxon>
        <taxon>Streptococcaceae</taxon>
        <taxon>Streptococcus</taxon>
    </lineage>
</organism>
<proteinExistence type="predicted"/>
<accession>A0A6G2DXK8</accession>
<reference evidence="3 4" key="1">
    <citation type="submission" date="2019-11" db="EMBL/GenBank/DDBJ databases">
        <title>Growth characteristics of pneumococcus vary with the chemical composition of the capsule and with environmental conditions.</title>
        <authorList>
            <person name="Tothpal A."/>
            <person name="Desobry K."/>
            <person name="Joshi S."/>
            <person name="Wyllie A.L."/>
            <person name="Weinberger D.M."/>
        </authorList>
    </citation>
    <scope>NUCLEOTIDE SEQUENCE [LARGE SCALE GENOMIC DNA]</scope>
    <source>
        <strain evidence="4">pnumococcus23A</strain>
    </source>
</reference>
<dbReference type="RefSeq" id="WP_269057515.1">
    <property type="nucleotide sequence ID" value="NZ_WNHS01000157.1"/>
</dbReference>
<dbReference type="AlphaFoldDB" id="A0A6G2DXK8"/>
<feature type="domain" description="Peptidase M26 N-terminal" evidence="1">
    <location>
        <begin position="1"/>
        <end position="140"/>
    </location>
</feature>
<feature type="domain" description="GLUG" evidence="2">
    <location>
        <begin position="213"/>
        <end position="237"/>
    </location>
</feature>
<feature type="non-terminal residue" evidence="3">
    <location>
        <position position="1"/>
    </location>
</feature>
<name>A0A6G2DXK8_STREE</name>
<protein>
    <submittedName>
        <fullName evidence="3">Peptidase M26</fullName>
    </submittedName>
</protein>
<dbReference type="EMBL" id="WNHS01000157">
    <property type="protein sequence ID" value="MTW25404.1"/>
    <property type="molecule type" value="Genomic_DNA"/>
</dbReference>
<dbReference type="Gene3D" id="2.160.20.110">
    <property type="match status" value="1"/>
</dbReference>
<evidence type="ECO:0000259" key="1">
    <source>
        <dbReference type="Pfam" id="PF05342"/>
    </source>
</evidence>
<dbReference type="GO" id="GO:0008270">
    <property type="term" value="F:zinc ion binding"/>
    <property type="evidence" value="ECO:0007669"/>
    <property type="project" value="InterPro"/>
</dbReference>
<evidence type="ECO:0000313" key="4">
    <source>
        <dbReference type="Proteomes" id="UP000490982"/>
    </source>
</evidence>
<feature type="non-terminal residue" evidence="3">
    <location>
        <position position="269"/>
    </location>
</feature>
<dbReference type="Pfam" id="PF05342">
    <property type="entry name" value="Peptidase_M26_N"/>
    <property type="match status" value="1"/>
</dbReference>
<evidence type="ECO:0000259" key="2">
    <source>
        <dbReference type="Pfam" id="PF07581"/>
    </source>
</evidence>
<evidence type="ECO:0000313" key="3">
    <source>
        <dbReference type="EMBL" id="MTW25404.1"/>
    </source>
</evidence>
<dbReference type="GO" id="GO:0004222">
    <property type="term" value="F:metalloendopeptidase activity"/>
    <property type="evidence" value="ECO:0007669"/>
    <property type="project" value="InterPro"/>
</dbReference>
<dbReference type="InterPro" id="IPR008006">
    <property type="entry name" value="Peptidase_M26_N_dom"/>
</dbReference>
<dbReference type="InterPro" id="IPR011493">
    <property type="entry name" value="GLUG"/>
</dbReference>
<dbReference type="Proteomes" id="UP000490982">
    <property type="component" value="Unassembled WGS sequence"/>
</dbReference>
<sequence>DQLVEEGTDGYKDDYTFTVAKSKAEQPGVYTSFKQLVTAMQSNLSGVYTLASDMTADEVSLGDKQTSYLTGAFTGSLIGSDGTKSYAIYDLKKPLFGELNGATVEKLSLKDVNISAKDDTATLAKEANNNTHIDNVHADGAIAGERSIGGLVSQVNNSTISNSSYTGRITNTYKTVASYQIGGLVGKLSGPRGLIDKTIASIDLSSNATQGDQSIGGIVGAVENSALISNSYAEGNLNNVQRFANVGGVVGNLWDPVGGLEKSGRLSNV</sequence>
<dbReference type="GO" id="GO:0016020">
    <property type="term" value="C:membrane"/>
    <property type="evidence" value="ECO:0007669"/>
    <property type="project" value="InterPro"/>
</dbReference>
<dbReference type="Pfam" id="PF07581">
    <property type="entry name" value="Glug"/>
    <property type="match status" value="1"/>
</dbReference>
<comment type="caution">
    <text evidence="3">The sequence shown here is derived from an EMBL/GenBank/DDBJ whole genome shotgun (WGS) entry which is preliminary data.</text>
</comment>
<gene>
    <name evidence="3" type="ORF">GM537_11405</name>
</gene>